<dbReference type="EMBL" id="MFDO01000018">
    <property type="protein sequence ID" value="OGE65410.1"/>
    <property type="molecule type" value="Genomic_DNA"/>
</dbReference>
<dbReference type="Proteomes" id="UP000178017">
    <property type="component" value="Unassembled WGS sequence"/>
</dbReference>
<accession>A0A1F5MJE0</accession>
<gene>
    <name evidence="2" type="ORF">A3B49_00800</name>
</gene>
<evidence type="ECO:0008006" key="4">
    <source>
        <dbReference type="Google" id="ProtNLM"/>
    </source>
</evidence>
<dbReference type="InterPro" id="IPR025101">
    <property type="entry name" value="DUF4012"/>
</dbReference>
<name>A0A1F5MJE0_9BACT</name>
<proteinExistence type="predicted"/>
<comment type="caution">
    <text evidence="2">The sequence shown here is derived from an EMBL/GenBank/DDBJ whole genome shotgun (WGS) entry which is preliminary data.</text>
</comment>
<feature type="transmembrane region" description="Helical" evidence="1">
    <location>
        <begin position="27"/>
        <end position="45"/>
    </location>
</feature>
<evidence type="ECO:0000313" key="2">
    <source>
        <dbReference type="EMBL" id="OGE65410.1"/>
    </source>
</evidence>
<keyword evidence="1" id="KW-1133">Transmembrane helix</keyword>
<protein>
    <recommendedName>
        <fullName evidence="4">DUF4012 domain-containing protein</fullName>
    </recommendedName>
</protein>
<keyword evidence="1" id="KW-0472">Membrane</keyword>
<sequence>MPIVNLNRKLQKLDRSGISKRSHKKRLGKILISLLVVLTLIYFPTRGVYLSAKQLNVSAKQFSVAVKQNNLDLIKKELANTKSATDDLNGSLNWLFWMRIIPFVGGYYADAKHLSLAVGYDLEAAKKIVDGLEPYKAELGLLGQPIAGQDRVSQAVKILDKALPIIGSVEPLLGKARKEVEAIETAKYPEKFAGRSLKATLEGARGMIIGVHMAVVEQRGALEMAPSALGLREPKTYLILFQNDKELRATGGFMTAFATLKLENGHLSTTASDDIYRLDEKLLKVCLTKVCPLTPPAPIVRYLPEANGKPRTAWSMRDSNLSPDLPTAAFEFEKMYQLLGEGLPFDGIIYIDTQVVEELITVTGPIKVFDTTYTAEIDKRCNCPGVIYELEHYAEVASKGEDDRKAVLGTLMQSLLGTVLGAPPEKLPEFINVVVKLANHKHIMLYLHDNKTQQAVSKLNWTGEIKSPRGDYLHINDSNFAGGKSNLYVEERVILDINPDTGLHKLTIDYKNPQPFNVWLNGILRDYVRIYLPSGAKLISSKGSDDPVSALEDEKLAKTYFESFVTVRPQNSRKLEFEYESPVKLENGKFKLLIQKQPGAKDHHYTVKIKGSTKAEFDLVTDKELSI</sequence>
<keyword evidence="1" id="KW-0812">Transmembrane</keyword>
<organism evidence="2 3">
    <name type="scientific">Candidatus Daviesbacteria bacterium RIFCSPLOWO2_01_FULL_40_24</name>
    <dbReference type="NCBI Taxonomy" id="1797787"/>
    <lineage>
        <taxon>Bacteria</taxon>
        <taxon>Candidatus Daviesiibacteriota</taxon>
    </lineage>
</organism>
<evidence type="ECO:0000256" key="1">
    <source>
        <dbReference type="SAM" id="Phobius"/>
    </source>
</evidence>
<dbReference type="AlphaFoldDB" id="A0A1F5MJE0"/>
<reference evidence="2 3" key="1">
    <citation type="journal article" date="2016" name="Nat. Commun.">
        <title>Thousands of microbial genomes shed light on interconnected biogeochemical processes in an aquifer system.</title>
        <authorList>
            <person name="Anantharaman K."/>
            <person name="Brown C.T."/>
            <person name="Hug L.A."/>
            <person name="Sharon I."/>
            <person name="Castelle C.J."/>
            <person name="Probst A.J."/>
            <person name="Thomas B.C."/>
            <person name="Singh A."/>
            <person name="Wilkins M.J."/>
            <person name="Karaoz U."/>
            <person name="Brodie E.L."/>
            <person name="Williams K.H."/>
            <person name="Hubbard S.S."/>
            <person name="Banfield J.F."/>
        </authorList>
    </citation>
    <scope>NUCLEOTIDE SEQUENCE [LARGE SCALE GENOMIC DNA]</scope>
</reference>
<dbReference type="Pfam" id="PF13196">
    <property type="entry name" value="DUF4012"/>
    <property type="match status" value="1"/>
</dbReference>
<evidence type="ECO:0000313" key="3">
    <source>
        <dbReference type="Proteomes" id="UP000178017"/>
    </source>
</evidence>